<dbReference type="EC" id="4.1.1.20" evidence="5 6"/>
<evidence type="ECO:0000256" key="7">
    <source>
        <dbReference type="PIRSR" id="PIRSR600183-50"/>
    </source>
</evidence>
<reference evidence="11 12" key="1">
    <citation type="submission" date="2017-11" db="EMBL/GenBank/DDBJ databases">
        <title>Evolution of Phototrophy in the Chloroflexi Phylum Driven by Horizontal Gene Transfer.</title>
        <authorList>
            <person name="Ward L.M."/>
            <person name="Hemp J."/>
            <person name="Shih P.M."/>
            <person name="Mcglynn S.E."/>
            <person name="Fischer W."/>
        </authorList>
    </citation>
    <scope>NUCLEOTIDE SEQUENCE [LARGE SCALE GENOMIC DNA]</scope>
    <source>
        <strain evidence="11">JP3_7</strain>
    </source>
</reference>
<feature type="binding site" evidence="5">
    <location>
        <position position="270"/>
    </location>
    <ligand>
        <name>substrate</name>
    </ligand>
</feature>
<dbReference type="InterPro" id="IPR002986">
    <property type="entry name" value="DAP_deCOOHase_LysA"/>
</dbReference>
<feature type="binding site" evidence="5">
    <location>
        <position position="306"/>
    </location>
    <ligand>
        <name>substrate</name>
    </ligand>
</feature>
<dbReference type="InterPro" id="IPR022644">
    <property type="entry name" value="De-COase2_N"/>
</dbReference>
<feature type="binding site" evidence="5">
    <location>
        <begin position="267"/>
        <end position="270"/>
    </location>
    <ligand>
        <name>pyridoxal 5'-phosphate</name>
        <dbReference type="ChEBI" id="CHEBI:597326"/>
    </ligand>
</feature>
<feature type="domain" description="Orn/DAP/Arg decarboxylase 2 N-terminal" evidence="10">
    <location>
        <begin position="45"/>
        <end position="274"/>
    </location>
</feature>
<evidence type="ECO:0000256" key="8">
    <source>
        <dbReference type="RuleBase" id="RU003738"/>
    </source>
</evidence>
<dbReference type="Proteomes" id="UP000230790">
    <property type="component" value="Unassembled WGS sequence"/>
</dbReference>
<dbReference type="SUPFAM" id="SSF50621">
    <property type="entry name" value="Alanine racemase C-terminal domain-like"/>
    <property type="match status" value="1"/>
</dbReference>
<dbReference type="EMBL" id="PGTN01000030">
    <property type="protein sequence ID" value="PJF47925.1"/>
    <property type="molecule type" value="Genomic_DNA"/>
</dbReference>
<accession>A0A2M8QDN3</accession>
<comment type="cofactor">
    <cofactor evidence="1 5 7 8">
        <name>pyridoxal 5'-phosphate</name>
        <dbReference type="ChEBI" id="CHEBI:597326"/>
    </cofactor>
</comment>
<feature type="binding site" evidence="5">
    <location>
        <position position="232"/>
    </location>
    <ligand>
        <name>pyridoxal 5'-phosphate</name>
        <dbReference type="ChEBI" id="CHEBI:597326"/>
    </ligand>
</feature>
<evidence type="ECO:0000256" key="4">
    <source>
        <dbReference type="ARBA" id="ARBA00023239"/>
    </source>
</evidence>
<feature type="binding site" evidence="5">
    <location>
        <position position="346"/>
    </location>
    <ligand>
        <name>substrate</name>
    </ligand>
</feature>
<evidence type="ECO:0000259" key="9">
    <source>
        <dbReference type="Pfam" id="PF00278"/>
    </source>
</evidence>
<dbReference type="GO" id="GO:0009089">
    <property type="term" value="P:lysine biosynthetic process via diaminopimelate"/>
    <property type="evidence" value="ECO:0007669"/>
    <property type="project" value="UniProtKB-UniRule"/>
</dbReference>
<dbReference type="Pfam" id="PF00278">
    <property type="entry name" value="Orn_DAP_Arg_deC"/>
    <property type="match status" value="1"/>
</dbReference>
<dbReference type="HAMAP" id="MF_02120">
    <property type="entry name" value="LysA"/>
    <property type="match status" value="1"/>
</dbReference>
<dbReference type="NCBIfam" id="TIGR01048">
    <property type="entry name" value="lysA"/>
    <property type="match status" value="1"/>
</dbReference>
<dbReference type="CDD" id="cd06828">
    <property type="entry name" value="PLPDE_III_DapDC"/>
    <property type="match status" value="1"/>
</dbReference>
<dbReference type="Pfam" id="PF02784">
    <property type="entry name" value="Orn_Arg_deC_N"/>
    <property type="match status" value="1"/>
</dbReference>
<dbReference type="PROSITE" id="PS00879">
    <property type="entry name" value="ODR_DC_2_2"/>
    <property type="match status" value="1"/>
</dbReference>
<feature type="binding site" evidence="5">
    <location>
        <position position="310"/>
    </location>
    <ligand>
        <name>substrate</name>
    </ligand>
</feature>
<dbReference type="AlphaFoldDB" id="A0A2M8QDN3"/>
<keyword evidence="3 5" id="KW-0663">Pyridoxal phosphate</keyword>
<evidence type="ECO:0000256" key="1">
    <source>
        <dbReference type="ARBA" id="ARBA00001933"/>
    </source>
</evidence>
<evidence type="ECO:0000256" key="2">
    <source>
        <dbReference type="ARBA" id="ARBA00022793"/>
    </source>
</evidence>
<comment type="pathway">
    <text evidence="5 8">Amino-acid biosynthesis; L-lysine biosynthesis via DAP pathway; L-lysine from DL-2,6-diaminopimelate: step 1/1.</text>
</comment>
<evidence type="ECO:0000256" key="5">
    <source>
        <dbReference type="HAMAP-Rule" id="MF_02120"/>
    </source>
</evidence>
<dbReference type="Gene3D" id="2.40.37.10">
    <property type="entry name" value="Lyase, Ornithine Decarboxylase, Chain A, domain 1"/>
    <property type="match status" value="1"/>
</dbReference>
<feature type="modified residue" description="N6-(pyridoxal phosphate)lysine" evidence="5 7">
    <location>
        <position position="53"/>
    </location>
</feature>
<dbReference type="InterPro" id="IPR022643">
    <property type="entry name" value="De-COase2_C"/>
</dbReference>
<dbReference type="SUPFAM" id="SSF51419">
    <property type="entry name" value="PLP-binding barrel"/>
    <property type="match status" value="1"/>
</dbReference>
<comment type="caution">
    <text evidence="11">The sequence shown here is derived from an EMBL/GenBank/DDBJ whole genome shotgun (WGS) entry which is preliminary data.</text>
</comment>
<dbReference type="FunFam" id="3.20.20.10:FF:000003">
    <property type="entry name" value="Diaminopimelate decarboxylase"/>
    <property type="match status" value="1"/>
</dbReference>
<evidence type="ECO:0000313" key="11">
    <source>
        <dbReference type="EMBL" id="PJF47925.1"/>
    </source>
</evidence>
<comment type="catalytic activity">
    <reaction evidence="5 8">
        <text>meso-2,6-diaminopimelate + H(+) = L-lysine + CO2</text>
        <dbReference type="Rhea" id="RHEA:15101"/>
        <dbReference type="ChEBI" id="CHEBI:15378"/>
        <dbReference type="ChEBI" id="CHEBI:16526"/>
        <dbReference type="ChEBI" id="CHEBI:32551"/>
        <dbReference type="ChEBI" id="CHEBI:57791"/>
        <dbReference type="EC" id="4.1.1.20"/>
    </reaction>
</comment>
<dbReference type="PRINTS" id="PR01179">
    <property type="entry name" value="ODADCRBXLASE"/>
</dbReference>
<dbReference type="InterPro" id="IPR009006">
    <property type="entry name" value="Ala_racemase/Decarboxylase_C"/>
</dbReference>
<keyword evidence="2 5" id="KW-0210">Decarboxylase</keyword>
<evidence type="ECO:0000313" key="12">
    <source>
        <dbReference type="Proteomes" id="UP000230790"/>
    </source>
</evidence>
<gene>
    <name evidence="5 11" type="primary">lysA</name>
    <name evidence="11" type="ORF">CUN48_06140</name>
</gene>
<dbReference type="InterPro" id="IPR029066">
    <property type="entry name" value="PLP-binding_barrel"/>
</dbReference>
<dbReference type="GO" id="GO:0008836">
    <property type="term" value="F:diaminopimelate decarboxylase activity"/>
    <property type="evidence" value="ECO:0007669"/>
    <property type="project" value="UniProtKB-UniRule"/>
</dbReference>
<keyword evidence="5" id="KW-0028">Amino-acid biosynthesis</keyword>
<name>A0A2M8QDN3_9CHLR</name>
<feature type="binding site" evidence="5">
    <location>
        <position position="374"/>
    </location>
    <ligand>
        <name>substrate</name>
    </ligand>
</feature>
<dbReference type="InterPro" id="IPR000183">
    <property type="entry name" value="Orn/DAP/Arg_de-COase"/>
</dbReference>
<dbReference type="Gene3D" id="3.20.20.10">
    <property type="entry name" value="Alanine racemase"/>
    <property type="match status" value="1"/>
</dbReference>
<evidence type="ECO:0000256" key="6">
    <source>
        <dbReference type="NCBIfam" id="TIGR01048"/>
    </source>
</evidence>
<feature type="active site" description="Proton donor" evidence="7">
    <location>
        <position position="345"/>
    </location>
</feature>
<organism evidence="11 12">
    <name type="scientific">Candidatus Thermofonsia Clade 3 bacterium</name>
    <dbReference type="NCBI Taxonomy" id="2364212"/>
    <lineage>
        <taxon>Bacteria</taxon>
        <taxon>Bacillati</taxon>
        <taxon>Chloroflexota</taxon>
        <taxon>Candidatus Thermofontia</taxon>
        <taxon>Candidatus Thermofonsia Clade 3</taxon>
    </lineage>
</organism>
<dbReference type="PRINTS" id="PR01181">
    <property type="entry name" value="DAPDCRBXLASE"/>
</dbReference>
<keyword evidence="5 8" id="KW-0457">Lysine biosynthesis</keyword>
<dbReference type="GO" id="GO:0030170">
    <property type="term" value="F:pyridoxal phosphate binding"/>
    <property type="evidence" value="ECO:0007669"/>
    <property type="project" value="UniProtKB-UniRule"/>
</dbReference>
<dbReference type="PANTHER" id="PTHR43727">
    <property type="entry name" value="DIAMINOPIMELATE DECARBOXYLASE"/>
    <property type="match status" value="1"/>
</dbReference>
<dbReference type="UniPathway" id="UPA00034">
    <property type="reaction ID" value="UER00027"/>
</dbReference>
<evidence type="ECO:0000259" key="10">
    <source>
        <dbReference type="Pfam" id="PF02784"/>
    </source>
</evidence>
<evidence type="ECO:0000256" key="3">
    <source>
        <dbReference type="ARBA" id="ARBA00022898"/>
    </source>
</evidence>
<keyword evidence="4 5" id="KW-0456">Lyase</keyword>
<feature type="binding site" evidence="5">
    <location>
        <position position="374"/>
    </location>
    <ligand>
        <name>pyridoxal 5'-phosphate</name>
        <dbReference type="ChEBI" id="CHEBI:597326"/>
    </ligand>
</feature>
<comment type="similarity">
    <text evidence="5">Belongs to the Orn/Lys/Arg decarboxylase class-II family. LysA subfamily.</text>
</comment>
<protein>
    <recommendedName>
        <fullName evidence="5 6">Diaminopimelate decarboxylase</fullName>
        <shortName evidence="5">DAP decarboxylase</shortName>
        <shortName evidence="5">DAPDC</shortName>
        <ecNumber evidence="5 6">4.1.1.20</ecNumber>
    </recommendedName>
</protein>
<comment type="function">
    <text evidence="5">Specifically catalyzes the decarboxylation of meso-diaminopimelate (meso-DAP) to L-lysine.</text>
</comment>
<sequence>MDSLPQDLLAAIARQVGTPCYVYDQGRMAQNYARLAEALVPSAEVGRVCYSVKANSNLSVLRLMRNLGAGFDVVSGGELQRALLAGATPDSIVFAGVGKRDDELVAALDAGVSWINVESAQELRVLNDLATARGVVRRVALRINPGVDPHTHRYLATGKRASKFGLETEEALRLVAHRADYPGIRIEGVHIHIGSMVSDARPYLDAMQVALAVVAQYRALGATITTLNLGGGFGVAYQPDQAEAPIEAIARNILPLARQADLRLLFEPGRAIVADAGVLLTRVLYTKTNGDTRYVVVDAAMNDLIRPALYGAAHRVSCVKGPAVTDVGGLAHDDLTPCTVVGPVCESGDVLAEGVVLPEPRRGDLLVIHHAGAYGMSMASNYNARPRAAEVLVADGQWKVVRRRESIEDLVAHEVEC</sequence>
<feature type="domain" description="Orn/DAP/Arg decarboxylase 2 C-terminal" evidence="9">
    <location>
        <begin position="20"/>
        <end position="372"/>
    </location>
</feature>
<dbReference type="InterPro" id="IPR022657">
    <property type="entry name" value="De-COase2_CS"/>
</dbReference>
<dbReference type="PANTHER" id="PTHR43727:SF2">
    <property type="entry name" value="GROUP IV DECARBOXYLASE"/>
    <property type="match status" value="1"/>
</dbReference>
<comment type="subunit">
    <text evidence="5">Homodimer.</text>
</comment>
<proteinExistence type="inferred from homology"/>